<dbReference type="GeneID" id="37117145"/>
<dbReference type="InterPro" id="IPR036188">
    <property type="entry name" value="FAD/NAD-bd_sf"/>
</dbReference>
<dbReference type="Pfam" id="PF01266">
    <property type="entry name" value="DAO"/>
    <property type="match status" value="1"/>
</dbReference>
<keyword evidence="8" id="KW-1185">Reference proteome</keyword>
<evidence type="ECO:0000313" key="8">
    <source>
        <dbReference type="Proteomes" id="UP000246702"/>
    </source>
</evidence>
<dbReference type="Proteomes" id="UP000246702">
    <property type="component" value="Unassembled WGS sequence"/>
</dbReference>
<feature type="domain" description="FAD dependent oxidoreductase" evidence="6">
    <location>
        <begin position="12"/>
        <end position="433"/>
    </location>
</feature>
<dbReference type="SUPFAM" id="SSF54373">
    <property type="entry name" value="FAD-linked reductases, C-terminal domain"/>
    <property type="match status" value="1"/>
</dbReference>
<evidence type="ECO:0000259" key="6">
    <source>
        <dbReference type="Pfam" id="PF01266"/>
    </source>
</evidence>
<dbReference type="AlphaFoldDB" id="A0A317WYK0"/>
<organism evidence="7 8">
    <name type="scientific">Aspergillus sclerotioniger CBS 115572</name>
    <dbReference type="NCBI Taxonomy" id="1450535"/>
    <lineage>
        <taxon>Eukaryota</taxon>
        <taxon>Fungi</taxon>
        <taxon>Dikarya</taxon>
        <taxon>Ascomycota</taxon>
        <taxon>Pezizomycotina</taxon>
        <taxon>Eurotiomycetes</taxon>
        <taxon>Eurotiomycetidae</taxon>
        <taxon>Eurotiales</taxon>
        <taxon>Aspergillaceae</taxon>
        <taxon>Aspergillus</taxon>
        <taxon>Aspergillus subgen. Circumdati</taxon>
    </lineage>
</organism>
<name>A0A317WYK0_9EURO</name>
<dbReference type="STRING" id="1450535.A0A317WYK0"/>
<dbReference type="OrthoDB" id="2219495at2759"/>
<dbReference type="Gene3D" id="3.50.50.60">
    <property type="entry name" value="FAD/NAD(P)-binding domain"/>
    <property type="match status" value="1"/>
</dbReference>
<evidence type="ECO:0000313" key="7">
    <source>
        <dbReference type="EMBL" id="PWY90337.1"/>
    </source>
</evidence>
<comment type="caution">
    <text evidence="7">The sequence shown here is derived from an EMBL/GenBank/DDBJ whole genome shotgun (WGS) entry which is preliminary data.</text>
</comment>
<keyword evidence="5" id="KW-0560">Oxidoreductase</keyword>
<accession>A0A317WYK0</accession>
<dbReference type="GO" id="GO:0050660">
    <property type="term" value="F:flavin adenine dinucleotide binding"/>
    <property type="evidence" value="ECO:0007669"/>
    <property type="project" value="InterPro"/>
</dbReference>
<dbReference type="InterPro" id="IPR006076">
    <property type="entry name" value="FAD-dep_OxRdtase"/>
</dbReference>
<dbReference type="PANTHER" id="PTHR10961:SF15">
    <property type="entry name" value="FAD DEPENDENT OXIDOREDUCTASE DOMAIN-CONTAINING PROTEIN"/>
    <property type="match status" value="1"/>
</dbReference>
<evidence type="ECO:0000256" key="3">
    <source>
        <dbReference type="ARBA" id="ARBA00022630"/>
    </source>
</evidence>
<dbReference type="RefSeq" id="XP_025468715.1">
    <property type="nucleotide sequence ID" value="XM_025615002.1"/>
</dbReference>
<dbReference type="EMBL" id="MSFK01000010">
    <property type="protein sequence ID" value="PWY90337.1"/>
    <property type="molecule type" value="Genomic_DNA"/>
</dbReference>
<comment type="cofactor">
    <cofactor evidence="1">
        <name>FAD</name>
        <dbReference type="ChEBI" id="CHEBI:57692"/>
    </cofactor>
</comment>
<keyword evidence="4" id="KW-0274">FAD</keyword>
<evidence type="ECO:0000256" key="5">
    <source>
        <dbReference type="ARBA" id="ARBA00023002"/>
    </source>
</evidence>
<reference evidence="7 8" key="1">
    <citation type="submission" date="2016-12" db="EMBL/GenBank/DDBJ databases">
        <title>The genomes of Aspergillus section Nigri reveals drivers in fungal speciation.</title>
        <authorList>
            <consortium name="DOE Joint Genome Institute"/>
            <person name="Vesth T.C."/>
            <person name="Nybo J."/>
            <person name="Theobald S."/>
            <person name="Brandl J."/>
            <person name="Frisvad J.C."/>
            <person name="Nielsen K.F."/>
            <person name="Lyhne E.K."/>
            <person name="Kogle M.E."/>
            <person name="Kuo A."/>
            <person name="Riley R."/>
            <person name="Clum A."/>
            <person name="Nolan M."/>
            <person name="Lipzen A."/>
            <person name="Salamov A."/>
            <person name="Henrissat B."/>
            <person name="Wiebenga A."/>
            <person name="De Vries R.P."/>
            <person name="Grigoriev I.V."/>
            <person name="Mortensen U.H."/>
            <person name="Andersen M.R."/>
            <person name="Baker S.E."/>
        </authorList>
    </citation>
    <scope>NUCLEOTIDE SEQUENCE [LARGE SCALE GENOMIC DNA]</scope>
    <source>
        <strain evidence="7 8">CBS 115572</strain>
    </source>
</reference>
<comment type="similarity">
    <text evidence="2">Belongs to the MSOX/MTOX family.</text>
</comment>
<dbReference type="PANTHER" id="PTHR10961">
    <property type="entry name" value="PEROXISOMAL SARCOSINE OXIDASE"/>
    <property type="match status" value="1"/>
</dbReference>
<keyword evidence="3" id="KW-0285">Flavoprotein</keyword>
<evidence type="ECO:0000256" key="4">
    <source>
        <dbReference type="ARBA" id="ARBA00022827"/>
    </source>
</evidence>
<gene>
    <name evidence="7" type="ORF">BO94DRAFT_574114</name>
</gene>
<dbReference type="Gene3D" id="3.30.9.10">
    <property type="entry name" value="D-Amino Acid Oxidase, subunit A, domain 2"/>
    <property type="match status" value="1"/>
</dbReference>
<evidence type="ECO:0000256" key="1">
    <source>
        <dbReference type="ARBA" id="ARBA00001974"/>
    </source>
</evidence>
<sequence length="485" mass="53177">MASSPVDKAAPIAIIGAGVFGLSSAIHLVKRGYKNVTVFDRQPYHETHYDFDRGCDAASADCNKIIRAAYGHETWYQNLTLEAIKVWESWNDTLATGAMLPPGMTRDERIYVNCGNYHFGDHGDAAGLNPFEKASVENITKAGLGHTQYLFASKPEEAKRAKKDGYGYAVDPFHLSGDGQPSGYLDMIGGFVYADKACRYALHLAQQLGVNLVLDRQAGSFEGFVEDSTGTVTGIRTTDGKQHPASLTIVACGGWTPSLLPEMDGLCETTAGSVAMIQIPSSSPLRQRFSATNFPVFQWNVRSGENGNLYGFPLDDRGVLKIGYRGTKYTHPQVQSDGHVRSTPITKWTSPFITGLPEKSATVIQSFLDRYIPELKAAGIGISQTRLCWYTDSYDNHWVIDQVPDKKGVIVATGGSGHAFKFLPVLGQLVADRVEGVQSELLKLLQWRKLGKDEKGLNELMRGFEDRNALQKVKMVDDIGRGSKL</sequence>
<dbReference type="SUPFAM" id="SSF51905">
    <property type="entry name" value="FAD/NAD(P)-binding domain"/>
    <property type="match status" value="1"/>
</dbReference>
<dbReference type="GO" id="GO:0008115">
    <property type="term" value="F:sarcosine oxidase activity"/>
    <property type="evidence" value="ECO:0007669"/>
    <property type="project" value="TreeGrafter"/>
</dbReference>
<evidence type="ECO:0000256" key="2">
    <source>
        <dbReference type="ARBA" id="ARBA00010989"/>
    </source>
</evidence>
<dbReference type="InterPro" id="IPR045170">
    <property type="entry name" value="MTOX"/>
</dbReference>
<proteinExistence type="inferred from homology"/>
<protein>
    <submittedName>
        <fullName evidence="7">FAD dependent oxidoreductase</fullName>
    </submittedName>
</protein>